<accession>A0A2H6KEM0</accession>
<evidence type="ECO:0000256" key="6">
    <source>
        <dbReference type="ARBA" id="ARBA00022840"/>
    </source>
</evidence>
<proteinExistence type="predicted"/>
<comment type="catalytic activity">
    <reaction evidence="7">
        <text>L-threonyl-[protein] + ATP = O-phospho-L-threonyl-[protein] + ADP + H(+)</text>
        <dbReference type="Rhea" id="RHEA:46608"/>
        <dbReference type="Rhea" id="RHEA-COMP:11060"/>
        <dbReference type="Rhea" id="RHEA-COMP:11605"/>
        <dbReference type="ChEBI" id="CHEBI:15378"/>
        <dbReference type="ChEBI" id="CHEBI:30013"/>
        <dbReference type="ChEBI" id="CHEBI:30616"/>
        <dbReference type="ChEBI" id="CHEBI:61977"/>
        <dbReference type="ChEBI" id="CHEBI:456216"/>
        <dbReference type="EC" id="2.7.11.1"/>
    </reaction>
</comment>
<evidence type="ECO:0000256" key="9">
    <source>
        <dbReference type="SAM" id="Phobius"/>
    </source>
</evidence>
<dbReference type="PROSITE" id="PS00108">
    <property type="entry name" value="PROTEIN_KINASE_ST"/>
    <property type="match status" value="1"/>
</dbReference>
<evidence type="ECO:0000256" key="5">
    <source>
        <dbReference type="ARBA" id="ARBA00022777"/>
    </source>
</evidence>
<dbReference type="Gene3D" id="1.10.510.10">
    <property type="entry name" value="Transferase(Phosphotransferase) domain 1"/>
    <property type="match status" value="2"/>
</dbReference>
<evidence type="ECO:0000313" key="11">
    <source>
        <dbReference type="EMBL" id="GBE61424.1"/>
    </source>
</evidence>
<dbReference type="InterPro" id="IPR000719">
    <property type="entry name" value="Prot_kinase_dom"/>
</dbReference>
<dbReference type="PROSITE" id="PS50011">
    <property type="entry name" value="PROTEIN_KINASE_DOM"/>
    <property type="match status" value="1"/>
</dbReference>
<dbReference type="Proteomes" id="UP000236319">
    <property type="component" value="Unassembled WGS sequence"/>
</dbReference>
<dbReference type="Pfam" id="PF00069">
    <property type="entry name" value="Pkinase"/>
    <property type="match status" value="1"/>
</dbReference>
<evidence type="ECO:0000313" key="12">
    <source>
        <dbReference type="Proteomes" id="UP000236319"/>
    </source>
</evidence>
<name>A0A2H6KEM0_9APIC</name>
<gene>
    <name evidence="11" type="ORF">BOVATA_029170</name>
</gene>
<evidence type="ECO:0000256" key="1">
    <source>
        <dbReference type="ARBA" id="ARBA00012513"/>
    </source>
</evidence>
<keyword evidence="12" id="KW-1185">Reference proteome</keyword>
<keyword evidence="2" id="KW-0723">Serine/threonine-protein kinase</keyword>
<dbReference type="AlphaFoldDB" id="A0A2H6KEM0"/>
<dbReference type="GeneID" id="39875194"/>
<evidence type="ECO:0000256" key="7">
    <source>
        <dbReference type="ARBA" id="ARBA00047899"/>
    </source>
</evidence>
<dbReference type="EC" id="2.7.11.1" evidence="1"/>
<comment type="caution">
    <text evidence="11">The sequence shown here is derived from an EMBL/GenBank/DDBJ whole genome shotgun (WGS) entry which is preliminary data.</text>
</comment>
<feature type="domain" description="Protein kinase" evidence="10">
    <location>
        <begin position="1"/>
        <end position="388"/>
    </location>
</feature>
<evidence type="ECO:0000256" key="8">
    <source>
        <dbReference type="ARBA" id="ARBA00048679"/>
    </source>
</evidence>
<evidence type="ECO:0000256" key="2">
    <source>
        <dbReference type="ARBA" id="ARBA00022527"/>
    </source>
</evidence>
<dbReference type="SUPFAM" id="SSF56112">
    <property type="entry name" value="Protein kinase-like (PK-like)"/>
    <property type="match status" value="1"/>
</dbReference>
<dbReference type="RefSeq" id="XP_028867667.1">
    <property type="nucleotide sequence ID" value="XM_029011834.1"/>
</dbReference>
<dbReference type="InterPro" id="IPR008271">
    <property type="entry name" value="Ser/Thr_kinase_AS"/>
</dbReference>
<keyword evidence="9" id="KW-1133">Transmembrane helix</keyword>
<keyword evidence="9" id="KW-0812">Transmembrane</keyword>
<dbReference type="InterPro" id="IPR011009">
    <property type="entry name" value="Kinase-like_dom_sf"/>
</dbReference>
<dbReference type="GO" id="GO:0005524">
    <property type="term" value="F:ATP binding"/>
    <property type="evidence" value="ECO:0007669"/>
    <property type="project" value="UniProtKB-KW"/>
</dbReference>
<reference evidence="11 12" key="1">
    <citation type="journal article" date="2017" name="BMC Genomics">
        <title>Whole-genome assembly of Babesia ovata and comparative genomics between closely related pathogens.</title>
        <authorList>
            <person name="Yamagishi J."/>
            <person name="Asada M."/>
            <person name="Hakimi H."/>
            <person name="Tanaka T.Q."/>
            <person name="Sugimoto C."/>
            <person name="Kawazu S."/>
        </authorList>
    </citation>
    <scope>NUCLEOTIDE SEQUENCE [LARGE SCALE GENOMIC DNA]</scope>
    <source>
        <strain evidence="11 12">Miyake</strain>
    </source>
</reference>
<dbReference type="PANTHER" id="PTHR24343">
    <property type="entry name" value="SERINE/THREONINE KINASE"/>
    <property type="match status" value="1"/>
</dbReference>
<comment type="catalytic activity">
    <reaction evidence="8">
        <text>L-seryl-[protein] + ATP = O-phospho-L-seryl-[protein] + ADP + H(+)</text>
        <dbReference type="Rhea" id="RHEA:17989"/>
        <dbReference type="Rhea" id="RHEA-COMP:9863"/>
        <dbReference type="Rhea" id="RHEA-COMP:11604"/>
        <dbReference type="ChEBI" id="CHEBI:15378"/>
        <dbReference type="ChEBI" id="CHEBI:29999"/>
        <dbReference type="ChEBI" id="CHEBI:30616"/>
        <dbReference type="ChEBI" id="CHEBI:83421"/>
        <dbReference type="ChEBI" id="CHEBI:456216"/>
        <dbReference type="EC" id="2.7.11.1"/>
    </reaction>
</comment>
<dbReference type="VEuPathDB" id="PiroplasmaDB:BOVATA_029170"/>
<dbReference type="EMBL" id="BDSA01000003">
    <property type="protein sequence ID" value="GBE61424.1"/>
    <property type="molecule type" value="Genomic_DNA"/>
</dbReference>
<organism evidence="11 12">
    <name type="scientific">Babesia ovata</name>
    <dbReference type="NCBI Taxonomy" id="189622"/>
    <lineage>
        <taxon>Eukaryota</taxon>
        <taxon>Sar</taxon>
        <taxon>Alveolata</taxon>
        <taxon>Apicomplexa</taxon>
        <taxon>Aconoidasida</taxon>
        <taxon>Piroplasmida</taxon>
        <taxon>Babesiidae</taxon>
        <taxon>Babesia</taxon>
    </lineage>
</organism>
<evidence type="ECO:0000259" key="10">
    <source>
        <dbReference type="PROSITE" id="PS50011"/>
    </source>
</evidence>
<keyword evidence="9" id="KW-0472">Membrane</keyword>
<feature type="transmembrane region" description="Helical" evidence="9">
    <location>
        <begin position="353"/>
        <end position="378"/>
    </location>
</feature>
<protein>
    <recommendedName>
        <fullName evidence="1">non-specific serine/threonine protein kinase</fullName>
        <ecNumber evidence="1">2.7.11.1</ecNumber>
    </recommendedName>
</protein>
<keyword evidence="4" id="KW-0547">Nucleotide-binding</keyword>
<keyword evidence="6" id="KW-0067">ATP-binding</keyword>
<keyword evidence="3" id="KW-0808">Transferase</keyword>
<sequence length="388" mass="43558">MEVVSLFDKVVDEVLYHTSVTGHPGISTVREVIISVKYDIFYLVMDYYPCQLLHFDSKLSVYAAMGSINHVADDQGESCVIRLYKEDSARLIMKDIIGTVMYLHSVGVLHKDLKPENILLIKDNPFMYEPVGVSSMIDVHKNDESSFIAEPEPYNPCCNEVLAEYVGRFLASEEATSYYDVELSHVVEKHFPYDNSVASDLEWVWENGCEIVCDIIQEGKDETKTMRIGKSAVHFAKKTAESCMDNSSTLLDFFLFETDSSIPYKKPEWFVSATEFWRSQRFKVARQPLIQRSVVERRDTFVVITDFGVSSIGDVGAANGEPLLYDGEGTTAFSSPESLNYVAGPISGGKREVFSLGVVLYAMTYGALPHEGILLAIVSRRTSQRIMS</sequence>
<dbReference type="OrthoDB" id="343108at2759"/>
<evidence type="ECO:0000256" key="3">
    <source>
        <dbReference type="ARBA" id="ARBA00022679"/>
    </source>
</evidence>
<dbReference type="GO" id="GO:0004674">
    <property type="term" value="F:protein serine/threonine kinase activity"/>
    <property type="evidence" value="ECO:0007669"/>
    <property type="project" value="UniProtKB-KW"/>
</dbReference>
<keyword evidence="5 11" id="KW-0418">Kinase</keyword>
<evidence type="ECO:0000256" key="4">
    <source>
        <dbReference type="ARBA" id="ARBA00022741"/>
    </source>
</evidence>